<feature type="compositionally biased region" description="Basic residues" evidence="1">
    <location>
        <begin position="124"/>
        <end position="133"/>
    </location>
</feature>
<proteinExistence type="predicted"/>
<name>A0A4Y8CJ47_9HELO</name>
<evidence type="ECO:0000313" key="3">
    <source>
        <dbReference type="Proteomes" id="UP000297299"/>
    </source>
</evidence>
<comment type="caution">
    <text evidence="2">The sequence shown here is derived from an EMBL/GenBank/DDBJ whole genome shotgun (WGS) entry which is preliminary data.</text>
</comment>
<feature type="compositionally biased region" description="Polar residues" evidence="1">
    <location>
        <begin position="101"/>
        <end position="112"/>
    </location>
</feature>
<keyword evidence="3" id="KW-1185">Reference proteome</keyword>
<feature type="region of interest" description="Disordered" evidence="1">
    <location>
        <begin position="101"/>
        <end position="133"/>
    </location>
</feature>
<reference evidence="2 3" key="1">
    <citation type="submission" date="2017-11" db="EMBL/GenBank/DDBJ databases">
        <title>Comparative genomics of Botrytis spp.</title>
        <authorList>
            <person name="Valero-Jimenez C.A."/>
            <person name="Tapia P."/>
            <person name="Veloso J."/>
            <person name="Silva-Moreno E."/>
            <person name="Staats M."/>
            <person name="Valdes J.H."/>
            <person name="Van Kan J.A.L."/>
        </authorList>
    </citation>
    <scope>NUCLEOTIDE SEQUENCE [LARGE SCALE GENOMIC DNA]</scope>
    <source>
        <strain evidence="2 3">MUCL2830</strain>
    </source>
</reference>
<evidence type="ECO:0000313" key="2">
    <source>
        <dbReference type="EMBL" id="TEY32905.1"/>
    </source>
</evidence>
<sequence length="133" mass="14782">MEAISNFSGLLEVTINTGMSIVNADRGKAPCIRETTSPLDGFYPNEDASFDGDHPDGNDIDALEDNDDNLLPLEDKLDEKHYLLLETEHFSERVIKTPATKSDQVIKLSSSDSEYKGKQPADSKKKRKSKPLK</sequence>
<accession>A0A4Y8CJ47</accession>
<feature type="region of interest" description="Disordered" evidence="1">
    <location>
        <begin position="40"/>
        <end position="62"/>
    </location>
</feature>
<dbReference type="EMBL" id="PHWZ01000703">
    <property type="protein sequence ID" value="TEY32905.1"/>
    <property type="molecule type" value="Genomic_DNA"/>
</dbReference>
<dbReference type="AlphaFoldDB" id="A0A4Y8CJ47"/>
<dbReference type="Proteomes" id="UP000297299">
    <property type="component" value="Unassembled WGS sequence"/>
</dbReference>
<protein>
    <submittedName>
        <fullName evidence="2">Uncharacterized protein</fullName>
    </submittedName>
</protein>
<feature type="compositionally biased region" description="Basic and acidic residues" evidence="1">
    <location>
        <begin position="113"/>
        <end position="123"/>
    </location>
</feature>
<organism evidence="2 3">
    <name type="scientific">Botryotinia calthae</name>
    <dbReference type="NCBI Taxonomy" id="38488"/>
    <lineage>
        <taxon>Eukaryota</taxon>
        <taxon>Fungi</taxon>
        <taxon>Dikarya</taxon>
        <taxon>Ascomycota</taxon>
        <taxon>Pezizomycotina</taxon>
        <taxon>Leotiomycetes</taxon>
        <taxon>Helotiales</taxon>
        <taxon>Sclerotiniaceae</taxon>
        <taxon>Botryotinia</taxon>
    </lineage>
</organism>
<evidence type="ECO:0000256" key="1">
    <source>
        <dbReference type="SAM" id="MobiDB-lite"/>
    </source>
</evidence>
<gene>
    <name evidence="2" type="ORF">BOTCAL_0707g00010</name>
</gene>